<gene>
    <name evidence="1" type="ORF">T01_13750</name>
</gene>
<organism evidence="1 2">
    <name type="scientific">Trichinella spiralis</name>
    <name type="common">Trichina worm</name>
    <dbReference type="NCBI Taxonomy" id="6334"/>
    <lineage>
        <taxon>Eukaryota</taxon>
        <taxon>Metazoa</taxon>
        <taxon>Ecdysozoa</taxon>
        <taxon>Nematoda</taxon>
        <taxon>Enoplea</taxon>
        <taxon>Dorylaimia</taxon>
        <taxon>Trichinellida</taxon>
        <taxon>Trichinellidae</taxon>
        <taxon>Trichinella</taxon>
    </lineage>
</organism>
<proteinExistence type="predicted"/>
<name>A0A0V1B837_TRISP</name>
<protein>
    <submittedName>
        <fullName evidence="1">Uncharacterized protein</fullName>
    </submittedName>
</protein>
<sequence length="88" mass="10514">MYKGFYGNRRVHRSFIKSWVRLICHLIKHAFLTVYRILFAAKKLKNFSKDTKASLKQIYNEQYIAALLTHDYEHKLKITADGPVWRTL</sequence>
<evidence type="ECO:0000313" key="1">
    <source>
        <dbReference type="EMBL" id="KRY33137.1"/>
    </source>
</evidence>
<dbReference type="OrthoDB" id="10379535at2759"/>
<reference evidence="1 2" key="1">
    <citation type="submission" date="2015-01" db="EMBL/GenBank/DDBJ databases">
        <title>Evolution of Trichinella species and genotypes.</title>
        <authorList>
            <person name="Korhonen P.K."/>
            <person name="Edoardo P."/>
            <person name="Giuseppe L.R."/>
            <person name="Gasser R.B."/>
        </authorList>
    </citation>
    <scope>NUCLEOTIDE SEQUENCE [LARGE SCALE GENOMIC DNA]</scope>
    <source>
        <strain evidence="1">ISS3</strain>
    </source>
</reference>
<dbReference type="EMBL" id="JYDH01000086">
    <property type="protein sequence ID" value="KRY33137.1"/>
    <property type="molecule type" value="Genomic_DNA"/>
</dbReference>
<accession>A0A0V1B837</accession>
<evidence type="ECO:0000313" key="2">
    <source>
        <dbReference type="Proteomes" id="UP000054776"/>
    </source>
</evidence>
<dbReference type="AlphaFoldDB" id="A0A0V1B837"/>
<dbReference type="Proteomes" id="UP000054776">
    <property type="component" value="Unassembled WGS sequence"/>
</dbReference>
<dbReference type="InParanoid" id="A0A0V1B837"/>
<keyword evidence="2" id="KW-1185">Reference proteome</keyword>
<comment type="caution">
    <text evidence="1">The sequence shown here is derived from an EMBL/GenBank/DDBJ whole genome shotgun (WGS) entry which is preliminary data.</text>
</comment>